<dbReference type="RefSeq" id="WP_379870316.1">
    <property type="nucleotide sequence ID" value="NZ_JBHTBH010000003.1"/>
</dbReference>
<evidence type="ECO:0000256" key="2">
    <source>
        <dbReference type="SAM" id="SignalP"/>
    </source>
</evidence>
<feature type="compositionally biased region" description="Low complexity" evidence="1">
    <location>
        <begin position="38"/>
        <end position="58"/>
    </location>
</feature>
<keyword evidence="4" id="KW-1185">Reference proteome</keyword>
<dbReference type="EMBL" id="JBHTBH010000003">
    <property type="protein sequence ID" value="MFC7327827.1"/>
    <property type="molecule type" value="Genomic_DNA"/>
</dbReference>
<comment type="caution">
    <text evidence="3">The sequence shown here is derived from an EMBL/GenBank/DDBJ whole genome shotgun (WGS) entry which is preliminary data.</text>
</comment>
<dbReference type="Proteomes" id="UP001596540">
    <property type="component" value="Unassembled WGS sequence"/>
</dbReference>
<dbReference type="PROSITE" id="PS51257">
    <property type="entry name" value="PROKAR_LIPOPROTEIN"/>
    <property type="match status" value="1"/>
</dbReference>
<evidence type="ECO:0000313" key="3">
    <source>
        <dbReference type="EMBL" id="MFC7327827.1"/>
    </source>
</evidence>
<feature type="region of interest" description="Disordered" evidence="1">
    <location>
        <begin position="27"/>
        <end position="69"/>
    </location>
</feature>
<feature type="chain" id="PRO_5047540775" evidence="2">
    <location>
        <begin position="27"/>
        <end position="161"/>
    </location>
</feature>
<accession>A0ABW2KFF4</accession>
<feature type="signal peptide" evidence="2">
    <location>
        <begin position="1"/>
        <end position="26"/>
    </location>
</feature>
<name>A0ABW2KFF4_9ACTN</name>
<gene>
    <name evidence="3" type="ORF">ACFQRF_08735</name>
</gene>
<evidence type="ECO:0000256" key="1">
    <source>
        <dbReference type="SAM" id="MobiDB-lite"/>
    </source>
</evidence>
<organism evidence="3 4">
    <name type="scientific">Marinactinospora rubrisoli</name>
    <dbReference type="NCBI Taxonomy" id="2715399"/>
    <lineage>
        <taxon>Bacteria</taxon>
        <taxon>Bacillati</taxon>
        <taxon>Actinomycetota</taxon>
        <taxon>Actinomycetes</taxon>
        <taxon>Streptosporangiales</taxon>
        <taxon>Nocardiopsidaceae</taxon>
        <taxon>Marinactinospora</taxon>
    </lineage>
</organism>
<proteinExistence type="predicted"/>
<keyword evidence="2" id="KW-0732">Signal</keyword>
<reference evidence="4" key="1">
    <citation type="journal article" date="2019" name="Int. J. Syst. Evol. Microbiol.">
        <title>The Global Catalogue of Microorganisms (GCM) 10K type strain sequencing project: providing services to taxonomists for standard genome sequencing and annotation.</title>
        <authorList>
            <consortium name="The Broad Institute Genomics Platform"/>
            <consortium name="The Broad Institute Genome Sequencing Center for Infectious Disease"/>
            <person name="Wu L."/>
            <person name="Ma J."/>
        </authorList>
    </citation>
    <scope>NUCLEOTIDE SEQUENCE [LARGE SCALE GENOMIC DNA]</scope>
    <source>
        <strain evidence="4">CGMCC 4.7382</strain>
    </source>
</reference>
<protein>
    <submittedName>
        <fullName evidence="3">Uncharacterized protein</fullName>
    </submittedName>
</protein>
<evidence type="ECO:0000313" key="4">
    <source>
        <dbReference type="Proteomes" id="UP001596540"/>
    </source>
</evidence>
<sequence>MIRIPRPPMTAATLIATVVLLGGCGAADTPEDGQDAESSAPSTSANGAAGTSTASAAPQDLPQAADGTDLAACSDADCEVQVAEGDEFPLDGGYGLDRMVFDTVDEETVAFSGYGPGSQVSGSVPAPSADTADTALFVMNGIEVTVVAVDGEHAIVRLTPP</sequence>